<dbReference type="Proteomes" id="UP000546970">
    <property type="component" value="Unassembled WGS sequence"/>
</dbReference>
<dbReference type="Gene3D" id="2.40.260.10">
    <property type="entry name" value="Sortase"/>
    <property type="match status" value="1"/>
</dbReference>
<keyword evidence="1" id="KW-0378">Hydrolase</keyword>
<dbReference type="GO" id="GO:0016787">
    <property type="term" value="F:hydrolase activity"/>
    <property type="evidence" value="ECO:0007669"/>
    <property type="project" value="UniProtKB-KW"/>
</dbReference>
<gene>
    <name evidence="3" type="ORF">HF320_07380</name>
</gene>
<feature type="active site" description="Proton donor/acceptor" evidence="2">
    <location>
        <position position="126"/>
    </location>
</feature>
<dbReference type="InterPro" id="IPR009835">
    <property type="entry name" value="SrtB"/>
</dbReference>
<evidence type="ECO:0000256" key="1">
    <source>
        <dbReference type="ARBA" id="ARBA00022801"/>
    </source>
</evidence>
<proteinExistence type="predicted"/>
<name>A0A7X9YJF4_9ACTN</name>
<sequence>MLPLVFIIVGIALLLVAGGLFIKAQLGYQEAQSCYKQLEQYAVKGDEGDEVPSVDFNALAQINPDIVGWIYVPGTVINYPVVQTSNNTTYLSRLFDASGNGSGTIFMDMDDTAPGLVDEQTTIYGHHMNDGSMFKAIDNTLNQGDFDKIGKVYYITRDTTYVLEPMFTAQVEDTYVDARRTNFDASDKTLTAYLEDTLGQAKAKSSTAGEDVKKAKQVLTLVTCAGEIIPRTTRAAMVCTVVEAQPRVEGQGSAN</sequence>
<dbReference type="EMBL" id="JABBCP010000006">
    <property type="protein sequence ID" value="NMF56148.1"/>
    <property type="molecule type" value="Genomic_DNA"/>
</dbReference>
<comment type="caution">
    <text evidence="3">The sequence shown here is derived from an EMBL/GenBank/DDBJ whole genome shotgun (WGS) entry which is preliminary data.</text>
</comment>
<evidence type="ECO:0000313" key="3">
    <source>
        <dbReference type="EMBL" id="NMF56148.1"/>
    </source>
</evidence>
<evidence type="ECO:0000313" key="4">
    <source>
        <dbReference type="Proteomes" id="UP000546970"/>
    </source>
</evidence>
<dbReference type="AlphaFoldDB" id="A0A7X9YJF4"/>
<dbReference type="InterPro" id="IPR023365">
    <property type="entry name" value="Sortase_dom-sf"/>
</dbReference>
<accession>A0A7X9YJF4</accession>
<dbReference type="InterPro" id="IPR005754">
    <property type="entry name" value="Sortase"/>
</dbReference>
<protein>
    <submittedName>
        <fullName evidence="3">Class B sortase</fullName>
    </submittedName>
</protein>
<feature type="active site" description="Acyl-thioester intermediate" evidence="2">
    <location>
        <position position="224"/>
    </location>
</feature>
<evidence type="ECO:0000256" key="2">
    <source>
        <dbReference type="PIRSR" id="PIRSR605754-1"/>
    </source>
</evidence>
<keyword evidence="4" id="KW-1185">Reference proteome</keyword>
<organism evidence="3 4">
    <name type="scientific">Collinsella acetigenes</name>
    <dbReference type="NCBI Taxonomy" id="2713419"/>
    <lineage>
        <taxon>Bacteria</taxon>
        <taxon>Bacillati</taxon>
        <taxon>Actinomycetota</taxon>
        <taxon>Coriobacteriia</taxon>
        <taxon>Coriobacteriales</taxon>
        <taxon>Coriobacteriaceae</taxon>
        <taxon>Collinsella</taxon>
    </lineage>
</organism>
<dbReference type="Pfam" id="PF04203">
    <property type="entry name" value="Sortase"/>
    <property type="match status" value="1"/>
</dbReference>
<dbReference type="CDD" id="cd05826">
    <property type="entry name" value="Sortase_B"/>
    <property type="match status" value="1"/>
</dbReference>
<reference evidence="3 4" key="1">
    <citation type="submission" date="2020-04" db="EMBL/GenBank/DDBJ databases">
        <title>Collinsella sp. KGMB02528 nov., an anaerobic actinobacterium isolated from human feces.</title>
        <authorList>
            <person name="Han K.-I."/>
            <person name="Eom M.K."/>
            <person name="Kim J.-S."/>
            <person name="Lee K.C."/>
            <person name="Suh M.K."/>
            <person name="Park S.-H."/>
            <person name="Lee J.H."/>
            <person name="Kang S.W."/>
            <person name="Park J.-E."/>
            <person name="Oh B.S."/>
            <person name="Yu S.Y."/>
            <person name="Choi S.-H."/>
            <person name="Lee D.H."/>
            <person name="Yoon H."/>
            <person name="Kim B.-Y."/>
            <person name="Lee J.H."/>
            <person name="Lee J.-S."/>
        </authorList>
    </citation>
    <scope>NUCLEOTIDE SEQUENCE [LARGE SCALE GENOMIC DNA]</scope>
    <source>
        <strain evidence="3 4">KGMB02528</strain>
    </source>
</reference>
<dbReference type="SUPFAM" id="SSF63817">
    <property type="entry name" value="Sortase"/>
    <property type="match status" value="1"/>
</dbReference>